<feature type="domain" description="JmjC" evidence="11">
    <location>
        <begin position="153"/>
        <end position="299"/>
    </location>
</feature>
<dbReference type="CDD" id="cd00111">
    <property type="entry name" value="Trefoil"/>
    <property type="match status" value="1"/>
</dbReference>
<evidence type="ECO:0000256" key="9">
    <source>
        <dbReference type="SAM" id="MobiDB-lite"/>
    </source>
</evidence>
<keyword evidence="6" id="KW-1015">Disulfide bond</keyword>
<dbReference type="SUPFAM" id="SSF51197">
    <property type="entry name" value="Clavaminate synthase-like"/>
    <property type="match status" value="1"/>
</dbReference>
<dbReference type="PROSITE" id="PS51184">
    <property type="entry name" value="JMJC"/>
    <property type="match status" value="1"/>
</dbReference>
<accession>A0A5A8C724</accession>
<dbReference type="GO" id="GO:0016491">
    <property type="term" value="F:oxidoreductase activity"/>
    <property type="evidence" value="ECO:0007669"/>
    <property type="project" value="UniProtKB-KW"/>
</dbReference>
<keyword evidence="7" id="KW-0539">Nucleus</keyword>
<dbReference type="GO" id="GO:0046872">
    <property type="term" value="F:metal ion binding"/>
    <property type="evidence" value="ECO:0007669"/>
    <property type="project" value="UniProtKB-KW"/>
</dbReference>
<dbReference type="Proteomes" id="UP000324907">
    <property type="component" value="Unassembled WGS sequence"/>
</dbReference>
<comment type="subcellular location">
    <subcellularLocation>
        <location evidence="2">Nucleus</location>
    </subcellularLocation>
</comment>
<evidence type="ECO:0000313" key="14">
    <source>
        <dbReference type="Proteomes" id="UP000324907"/>
    </source>
</evidence>
<evidence type="ECO:0000256" key="10">
    <source>
        <dbReference type="SAM" id="SignalP"/>
    </source>
</evidence>
<keyword evidence="5" id="KW-0408">Iron</keyword>
<dbReference type="Pfam" id="PF00088">
    <property type="entry name" value="Trefoil"/>
    <property type="match status" value="1"/>
</dbReference>
<comment type="caution">
    <text evidence="13">The sequence shown here is derived from an EMBL/GenBank/DDBJ whole genome shotgun (WGS) entry which is preliminary data.</text>
</comment>
<sequence length="425" mass="45940">MAPALAAIAALLSAIAAPTHVAGLELDFPSDWFPVRIPRVTREDLALPGHEELQRGGAPFILTNALQSSEALTDLTADWVKRKFGSRHADLYEHGIRDTNDKPVITSASDALEFVENSGLAGNGSYAMVRLGATQTAAVRALMRPGYPALFDSDWWLQSCLHSTAARDNVFLAVAWSILIVGSDSAGFHLHWDSINTGTFQFQVAGTKHWVVCDPRGEESFYDPGDIDAFAPDLKAYPAFREALTKHCAHVAVAPGEALFYPSNWWHATKSDGATLGFVGRTVTRWNHKDVHQALRKRCDNPAPRTSKPPPKGAPPALSKEFCSALDTCAELWADRFSVLEERSLERQAASAGTTRRMLDGTVSHPDPECRTAPQDRRDCSAGTHGECIASGCCWGPTRARCSTPGGSGSLDGASDLCPWCFAPA</sequence>
<dbReference type="PANTHER" id="PTHR12461:SF106">
    <property type="entry name" value="BIFUNCTIONAL PEPTIDASE AND ARGINYL-HYDROXYLASE JMJD5"/>
    <property type="match status" value="1"/>
</dbReference>
<dbReference type="EMBL" id="VLTL01000265">
    <property type="protein sequence ID" value="KAA0148309.1"/>
    <property type="molecule type" value="Genomic_DNA"/>
</dbReference>
<feature type="signal peptide" evidence="10">
    <location>
        <begin position="1"/>
        <end position="23"/>
    </location>
</feature>
<evidence type="ECO:0000259" key="12">
    <source>
        <dbReference type="PROSITE" id="PS51448"/>
    </source>
</evidence>
<dbReference type="InterPro" id="IPR041667">
    <property type="entry name" value="Cupin_8"/>
</dbReference>
<evidence type="ECO:0008006" key="15">
    <source>
        <dbReference type="Google" id="ProtNLM"/>
    </source>
</evidence>
<keyword evidence="3" id="KW-0479">Metal-binding</keyword>
<comment type="cofactor">
    <cofactor evidence="1">
        <name>Fe(2+)</name>
        <dbReference type="ChEBI" id="CHEBI:29033"/>
    </cofactor>
</comment>
<evidence type="ECO:0000256" key="2">
    <source>
        <dbReference type="ARBA" id="ARBA00004123"/>
    </source>
</evidence>
<evidence type="ECO:0000256" key="6">
    <source>
        <dbReference type="ARBA" id="ARBA00023157"/>
    </source>
</evidence>
<dbReference type="AlphaFoldDB" id="A0A5A8C724"/>
<dbReference type="InterPro" id="IPR044913">
    <property type="entry name" value="P_trefoil_dom_sf"/>
</dbReference>
<feature type="region of interest" description="Disordered" evidence="9">
    <location>
        <begin position="346"/>
        <end position="374"/>
    </location>
</feature>
<feature type="domain" description="P-type" evidence="12">
    <location>
        <begin position="368"/>
        <end position="425"/>
    </location>
</feature>
<dbReference type="PANTHER" id="PTHR12461">
    <property type="entry name" value="HYPOXIA-INDUCIBLE FACTOR 1 ALPHA INHIBITOR-RELATED"/>
    <property type="match status" value="1"/>
</dbReference>
<evidence type="ECO:0000256" key="1">
    <source>
        <dbReference type="ARBA" id="ARBA00001954"/>
    </source>
</evidence>
<reference evidence="13 14" key="1">
    <citation type="submission" date="2019-07" db="EMBL/GenBank/DDBJ databases">
        <title>Genomes of Cafeteria roenbergensis.</title>
        <authorList>
            <person name="Fischer M.G."/>
            <person name="Hackl T."/>
            <person name="Roman M."/>
        </authorList>
    </citation>
    <scope>NUCLEOTIDE SEQUENCE [LARGE SCALE GENOMIC DNA]</scope>
    <source>
        <strain evidence="13 14">RCC970-E3</strain>
    </source>
</reference>
<evidence type="ECO:0000256" key="8">
    <source>
        <dbReference type="PROSITE-ProRule" id="PRU00779"/>
    </source>
</evidence>
<feature type="chain" id="PRO_5022779687" description="JmjC domain-containing protein" evidence="10">
    <location>
        <begin position="24"/>
        <end position="425"/>
    </location>
</feature>
<evidence type="ECO:0000313" key="13">
    <source>
        <dbReference type="EMBL" id="KAA0148309.1"/>
    </source>
</evidence>
<organism evidence="13 14">
    <name type="scientific">Cafeteria roenbergensis</name>
    <name type="common">Marine flagellate</name>
    <dbReference type="NCBI Taxonomy" id="33653"/>
    <lineage>
        <taxon>Eukaryota</taxon>
        <taxon>Sar</taxon>
        <taxon>Stramenopiles</taxon>
        <taxon>Bigyra</taxon>
        <taxon>Opalozoa</taxon>
        <taxon>Bicosoecida</taxon>
        <taxon>Cafeteriaceae</taxon>
        <taxon>Cafeteria</taxon>
    </lineage>
</organism>
<gene>
    <name evidence="13" type="ORF">FNF28_07459</name>
</gene>
<evidence type="ECO:0000256" key="3">
    <source>
        <dbReference type="ARBA" id="ARBA00022723"/>
    </source>
</evidence>
<dbReference type="Pfam" id="PF13621">
    <property type="entry name" value="Cupin_8"/>
    <property type="match status" value="1"/>
</dbReference>
<dbReference type="InterPro" id="IPR003347">
    <property type="entry name" value="JmjC_dom"/>
</dbReference>
<dbReference type="GO" id="GO:0005634">
    <property type="term" value="C:nucleus"/>
    <property type="evidence" value="ECO:0007669"/>
    <property type="project" value="UniProtKB-SubCell"/>
</dbReference>
<proteinExistence type="predicted"/>
<evidence type="ECO:0000259" key="11">
    <source>
        <dbReference type="PROSITE" id="PS51184"/>
    </source>
</evidence>
<dbReference type="Gene3D" id="2.60.120.650">
    <property type="entry name" value="Cupin"/>
    <property type="match status" value="1"/>
</dbReference>
<name>A0A5A8C724_CAFRO</name>
<dbReference type="PROSITE" id="PS51448">
    <property type="entry name" value="P_TREFOIL_2"/>
    <property type="match status" value="1"/>
</dbReference>
<evidence type="ECO:0000256" key="7">
    <source>
        <dbReference type="ARBA" id="ARBA00023242"/>
    </source>
</evidence>
<dbReference type="Gene3D" id="4.10.110.10">
    <property type="entry name" value="Spasmolytic Protein, domain 1"/>
    <property type="match status" value="1"/>
</dbReference>
<evidence type="ECO:0000256" key="4">
    <source>
        <dbReference type="ARBA" id="ARBA00023002"/>
    </source>
</evidence>
<dbReference type="InterPro" id="IPR000519">
    <property type="entry name" value="P_trefoil_dom"/>
</dbReference>
<keyword evidence="4" id="KW-0560">Oxidoreductase</keyword>
<protein>
    <recommendedName>
        <fullName evidence="15">JmjC domain-containing protein</fullName>
    </recommendedName>
</protein>
<evidence type="ECO:0000256" key="5">
    <source>
        <dbReference type="ARBA" id="ARBA00023004"/>
    </source>
</evidence>
<comment type="caution">
    <text evidence="8">Lacks conserved residue(s) required for the propagation of feature annotation.</text>
</comment>
<keyword evidence="10" id="KW-0732">Signal</keyword>
<feature type="region of interest" description="Disordered" evidence="9">
    <location>
        <begin position="294"/>
        <end position="318"/>
    </location>
</feature>